<evidence type="ECO:0008006" key="2">
    <source>
        <dbReference type="Google" id="ProtNLM"/>
    </source>
</evidence>
<gene>
    <name evidence="1" type="ORF">S03H2_24972</name>
</gene>
<proteinExistence type="predicted"/>
<sequence length="155" mass="17453">DATQFISDKLFDVALCLCEGAFSLLCKDDDPIEHDLIILQNIHTALKPGAYFILTALNGFAKIRQFTQKDVEKGIFDPLTMTETCLMDWDTPEGKKSVRTKERGYVPTELVMLFHQAGFEVVNIWGGTAGNWNRQKINLDEIEIMVVAKKATNLT</sequence>
<dbReference type="AlphaFoldDB" id="X1GNV8"/>
<protein>
    <recommendedName>
        <fullName evidence="2">Methyltransferase type 11 domain-containing protein</fullName>
    </recommendedName>
</protein>
<evidence type="ECO:0000313" key="1">
    <source>
        <dbReference type="EMBL" id="GAH43309.1"/>
    </source>
</evidence>
<dbReference type="Gene3D" id="3.40.50.150">
    <property type="entry name" value="Vaccinia Virus protein VP39"/>
    <property type="match status" value="1"/>
</dbReference>
<comment type="caution">
    <text evidence="1">The sequence shown here is derived from an EMBL/GenBank/DDBJ whole genome shotgun (WGS) entry which is preliminary data.</text>
</comment>
<dbReference type="EMBL" id="BARU01014014">
    <property type="protein sequence ID" value="GAH43309.1"/>
    <property type="molecule type" value="Genomic_DNA"/>
</dbReference>
<feature type="non-terminal residue" evidence="1">
    <location>
        <position position="1"/>
    </location>
</feature>
<accession>X1GNV8</accession>
<dbReference type="InterPro" id="IPR029063">
    <property type="entry name" value="SAM-dependent_MTases_sf"/>
</dbReference>
<name>X1GNV8_9ZZZZ</name>
<dbReference type="SUPFAM" id="SSF53335">
    <property type="entry name" value="S-adenosyl-L-methionine-dependent methyltransferases"/>
    <property type="match status" value="1"/>
</dbReference>
<organism evidence="1">
    <name type="scientific">marine sediment metagenome</name>
    <dbReference type="NCBI Taxonomy" id="412755"/>
    <lineage>
        <taxon>unclassified sequences</taxon>
        <taxon>metagenomes</taxon>
        <taxon>ecological metagenomes</taxon>
    </lineage>
</organism>
<reference evidence="1" key="1">
    <citation type="journal article" date="2014" name="Front. Microbiol.">
        <title>High frequency of phylogenetically diverse reductive dehalogenase-homologous genes in deep subseafloor sedimentary metagenomes.</title>
        <authorList>
            <person name="Kawai M."/>
            <person name="Futagami T."/>
            <person name="Toyoda A."/>
            <person name="Takaki Y."/>
            <person name="Nishi S."/>
            <person name="Hori S."/>
            <person name="Arai W."/>
            <person name="Tsubouchi T."/>
            <person name="Morono Y."/>
            <person name="Uchiyama I."/>
            <person name="Ito T."/>
            <person name="Fujiyama A."/>
            <person name="Inagaki F."/>
            <person name="Takami H."/>
        </authorList>
    </citation>
    <scope>NUCLEOTIDE SEQUENCE</scope>
    <source>
        <strain evidence="1">Expedition CK06-06</strain>
    </source>
</reference>